<evidence type="ECO:0000313" key="2">
    <source>
        <dbReference type="EMBL" id="KAF2965806.1"/>
    </source>
</evidence>
<dbReference type="Proteomes" id="UP000481858">
    <property type="component" value="Unassembled WGS sequence"/>
</dbReference>
<organism evidence="2 3">
    <name type="scientific">Xylaria multiplex</name>
    <dbReference type="NCBI Taxonomy" id="323545"/>
    <lineage>
        <taxon>Eukaryota</taxon>
        <taxon>Fungi</taxon>
        <taxon>Dikarya</taxon>
        <taxon>Ascomycota</taxon>
        <taxon>Pezizomycotina</taxon>
        <taxon>Sordariomycetes</taxon>
        <taxon>Xylariomycetidae</taxon>
        <taxon>Xylariales</taxon>
        <taxon>Xylariaceae</taxon>
        <taxon>Xylaria</taxon>
    </lineage>
</organism>
<feature type="region of interest" description="Disordered" evidence="1">
    <location>
        <begin position="197"/>
        <end position="236"/>
    </location>
</feature>
<gene>
    <name evidence="2" type="ORF">GQX73_g7752</name>
</gene>
<feature type="compositionally biased region" description="Pro residues" evidence="1">
    <location>
        <begin position="200"/>
        <end position="211"/>
    </location>
</feature>
<feature type="region of interest" description="Disordered" evidence="1">
    <location>
        <begin position="117"/>
        <end position="177"/>
    </location>
</feature>
<dbReference type="InParanoid" id="A0A7C8IK98"/>
<feature type="compositionally biased region" description="Low complexity" evidence="1">
    <location>
        <begin position="165"/>
        <end position="177"/>
    </location>
</feature>
<name>A0A7C8IK98_9PEZI</name>
<dbReference type="EMBL" id="WUBL01000105">
    <property type="protein sequence ID" value="KAF2965806.1"/>
    <property type="molecule type" value="Genomic_DNA"/>
</dbReference>
<dbReference type="OrthoDB" id="4157036at2759"/>
<sequence>MSDSSFATPPASARSPLSNRANIHIDTAITSWEHKDSSEGQPSTHDSVYDAAWISTSDVAKSPYQTPGRPVTPLRSIEIDLDSESPLSRLETPFLYGYGTELAPILEQQSIKTLRTNGSRSTSDLSSLLHDAPGADNSSKSQRTAHYLRRQQSLSLDDIPPTPSPQTQQETASPSPQLKWLSYSRPTVHIVDVHAYPRKPVYPPPQRPATPPSLRRIRRPQSEGSAVPATPKRTREPILASLYISTATPNERDEIIYSSTPK</sequence>
<dbReference type="AlphaFoldDB" id="A0A7C8IK98"/>
<protein>
    <submittedName>
        <fullName evidence="2">Uncharacterized protein</fullName>
    </submittedName>
</protein>
<reference evidence="2 3" key="1">
    <citation type="submission" date="2019-12" db="EMBL/GenBank/DDBJ databases">
        <title>Draft genome sequence of the ascomycete Xylaria multiplex DSM 110363.</title>
        <authorList>
            <person name="Buettner E."/>
            <person name="Kellner H."/>
        </authorList>
    </citation>
    <scope>NUCLEOTIDE SEQUENCE [LARGE SCALE GENOMIC DNA]</scope>
    <source>
        <strain evidence="2 3">DSM 110363</strain>
    </source>
</reference>
<evidence type="ECO:0000313" key="3">
    <source>
        <dbReference type="Proteomes" id="UP000481858"/>
    </source>
</evidence>
<accession>A0A7C8IK98</accession>
<keyword evidence="3" id="KW-1185">Reference proteome</keyword>
<feature type="region of interest" description="Disordered" evidence="1">
    <location>
        <begin position="30"/>
        <end position="49"/>
    </location>
</feature>
<feature type="region of interest" description="Disordered" evidence="1">
    <location>
        <begin position="1"/>
        <end position="20"/>
    </location>
</feature>
<comment type="caution">
    <text evidence="2">The sequence shown here is derived from an EMBL/GenBank/DDBJ whole genome shotgun (WGS) entry which is preliminary data.</text>
</comment>
<evidence type="ECO:0000256" key="1">
    <source>
        <dbReference type="SAM" id="MobiDB-lite"/>
    </source>
</evidence>
<feature type="compositionally biased region" description="Polar residues" evidence="1">
    <location>
        <begin position="136"/>
        <end position="155"/>
    </location>
</feature>
<proteinExistence type="predicted"/>
<feature type="compositionally biased region" description="Polar residues" evidence="1">
    <location>
        <begin position="117"/>
        <end position="126"/>
    </location>
</feature>